<dbReference type="AlphaFoldDB" id="A0A644VMI7"/>
<proteinExistence type="predicted"/>
<dbReference type="PANTHER" id="PTHR45661">
    <property type="entry name" value="SURFACE ANTIGEN"/>
    <property type="match status" value="1"/>
</dbReference>
<dbReference type="SUPFAM" id="SSF52058">
    <property type="entry name" value="L domain-like"/>
    <property type="match status" value="1"/>
</dbReference>
<dbReference type="EMBL" id="VSSQ01000341">
    <property type="protein sequence ID" value="MPL91852.1"/>
    <property type="molecule type" value="Genomic_DNA"/>
</dbReference>
<gene>
    <name evidence="1" type="ORF">SDC9_37935</name>
</gene>
<dbReference type="InterPro" id="IPR053139">
    <property type="entry name" value="Surface_bspA-like"/>
</dbReference>
<name>A0A644VMI7_9ZZZZ</name>
<accession>A0A644VMI7</accession>
<evidence type="ECO:0000313" key="1">
    <source>
        <dbReference type="EMBL" id="MPL91852.1"/>
    </source>
</evidence>
<dbReference type="Gene3D" id="3.80.10.10">
    <property type="entry name" value="Ribonuclease Inhibitor"/>
    <property type="match status" value="2"/>
</dbReference>
<organism evidence="1">
    <name type="scientific">bioreactor metagenome</name>
    <dbReference type="NCBI Taxonomy" id="1076179"/>
    <lineage>
        <taxon>unclassified sequences</taxon>
        <taxon>metagenomes</taxon>
        <taxon>ecological metagenomes</taxon>
    </lineage>
</organism>
<evidence type="ECO:0008006" key="2">
    <source>
        <dbReference type="Google" id="ProtNLM"/>
    </source>
</evidence>
<dbReference type="InterPro" id="IPR032675">
    <property type="entry name" value="LRR_dom_sf"/>
</dbReference>
<comment type="caution">
    <text evidence="1">The sequence shown here is derived from an EMBL/GenBank/DDBJ whole genome shotgun (WGS) entry which is preliminary data.</text>
</comment>
<protein>
    <recommendedName>
        <fullName evidence="2">Secretion system C-terminal sorting domain-containing protein</fullName>
    </recommendedName>
</protein>
<dbReference type="Pfam" id="PF13306">
    <property type="entry name" value="LRR_5"/>
    <property type="match status" value="2"/>
</dbReference>
<sequence>MKTNYTLKGAILALCCFAFQLQAQNLINGINYNIINDGTAVEVAPLPKSGDTDVRYSQATIVIPATVEIGGVTYPVKKIGNNSLRNNNNLVSLTLPEGLEVIGNSSLAQCESLPTVVVPSTVTSIEDWSFYGCPALQSINIPNGVTAITEHTFQNTGLKSIVLPPSVTSLKVCAFQDAKNLTSINLENVREIVAWSLYGTAITSAVVNNVESVGDCAFAKIPTLESIEFINVGELRNWLFQDCPKLKSVKLTGTEIIGMGAFSGCGALTEIKFPSSVAFIDDWSLEKTGITKIFASWAKPAEDVVINANAFGSGDGKINFSWYVPESVYWDWDDFFMGYLVELDPNSAVKNVVLDNSQIYYSQGALNLKNLDGYHVAVYGIDGRTVADFNVAGTVVQKALTLTPGVYLLHAAKATERGVVKFAVR</sequence>
<dbReference type="PANTHER" id="PTHR45661:SF3">
    <property type="entry name" value="IG-LIKE DOMAIN-CONTAINING PROTEIN"/>
    <property type="match status" value="1"/>
</dbReference>
<reference evidence="1" key="1">
    <citation type="submission" date="2019-08" db="EMBL/GenBank/DDBJ databases">
        <authorList>
            <person name="Kucharzyk K."/>
            <person name="Murdoch R.W."/>
            <person name="Higgins S."/>
            <person name="Loffler F."/>
        </authorList>
    </citation>
    <scope>NUCLEOTIDE SEQUENCE</scope>
</reference>
<dbReference type="InterPro" id="IPR026906">
    <property type="entry name" value="LRR_5"/>
</dbReference>